<evidence type="ECO:0000313" key="3">
    <source>
        <dbReference type="Proteomes" id="UP001597267"/>
    </source>
</evidence>
<dbReference type="GO" id="GO:0016746">
    <property type="term" value="F:acyltransferase activity"/>
    <property type="evidence" value="ECO:0007669"/>
    <property type="project" value="UniProtKB-KW"/>
</dbReference>
<organism evidence="2 3">
    <name type="scientific">Agrilactobacillus yilanensis</name>
    <dbReference type="NCBI Taxonomy" id="2485997"/>
    <lineage>
        <taxon>Bacteria</taxon>
        <taxon>Bacillati</taxon>
        <taxon>Bacillota</taxon>
        <taxon>Bacilli</taxon>
        <taxon>Lactobacillales</taxon>
        <taxon>Lactobacillaceae</taxon>
        <taxon>Agrilactobacillus</taxon>
    </lineage>
</organism>
<dbReference type="Pfam" id="PF00583">
    <property type="entry name" value="Acetyltransf_1"/>
    <property type="match status" value="1"/>
</dbReference>
<dbReference type="SUPFAM" id="SSF55729">
    <property type="entry name" value="Acyl-CoA N-acyltransferases (Nat)"/>
    <property type="match status" value="1"/>
</dbReference>
<dbReference type="InterPro" id="IPR000182">
    <property type="entry name" value="GNAT_dom"/>
</dbReference>
<feature type="domain" description="N-acetyltransferase" evidence="1">
    <location>
        <begin position="12"/>
        <end position="167"/>
    </location>
</feature>
<reference evidence="3" key="1">
    <citation type="journal article" date="2019" name="Int. J. Syst. Evol. Microbiol.">
        <title>The Global Catalogue of Microorganisms (GCM) 10K type strain sequencing project: providing services to taxonomists for standard genome sequencing and annotation.</title>
        <authorList>
            <consortium name="The Broad Institute Genomics Platform"/>
            <consortium name="The Broad Institute Genome Sequencing Center for Infectious Disease"/>
            <person name="Wu L."/>
            <person name="Ma J."/>
        </authorList>
    </citation>
    <scope>NUCLEOTIDE SEQUENCE [LARGE SCALE GENOMIC DNA]</scope>
    <source>
        <strain evidence="3">CCM 8896</strain>
    </source>
</reference>
<name>A0ABW4J9M1_9LACO</name>
<sequence>MKLINPNTNQTVIIRNEVPQDYARVETMTRAAFYNEYMPGCIEHYLVRTMRGTDDFIDALDLVLEVDGKVIGNIMYTRAWLTDDDGNVKPILTFGPLSVDPGFQRQGYGKQLIEASFELAQASGEDTVVIFGMPDNYVARGFKCGRDLNASLPDGSFPAAMMVKELTPGVLGGKHWAYTESKVMAVSVDDALKYDATLPPLEKHWQPSQEAFNIISRSTVTAPAE</sequence>
<keyword evidence="3" id="KW-1185">Reference proteome</keyword>
<dbReference type="Proteomes" id="UP001597267">
    <property type="component" value="Unassembled WGS sequence"/>
</dbReference>
<evidence type="ECO:0000313" key="2">
    <source>
        <dbReference type="EMBL" id="MFD1671617.1"/>
    </source>
</evidence>
<comment type="caution">
    <text evidence="2">The sequence shown here is derived from an EMBL/GenBank/DDBJ whole genome shotgun (WGS) entry which is preliminary data.</text>
</comment>
<dbReference type="InterPro" id="IPR016181">
    <property type="entry name" value="Acyl_CoA_acyltransferase"/>
</dbReference>
<accession>A0ABW4J9M1</accession>
<dbReference type="PROSITE" id="PS51186">
    <property type="entry name" value="GNAT"/>
    <property type="match status" value="1"/>
</dbReference>
<dbReference type="Gene3D" id="3.40.630.30">
    <property type="match status" value="1"/>
</dbReference>
<dbReference type="EMBL" id="JBHTOP010000013">
    <property type="protein sequence ID" value="MFD1671617.1"/>
    <property type="molecule type" value="Genomic_DNA"/>
</dbReference>
<protein>
    <submittedName>
        <fullName evidence="2">GNAT family N-acetyltransferase</fullName>
        <ecNumber evidence="2">2.3.-.-</ecNumber>
    </submittedName>
</protein>
<dbReference type="RefSeq" id="WP_125715685.1">
    <property type="nucleotide sequence ID" value="NZ_JBHTOP010000013.1"/>
</dbReference>
<keyword evidence="2" id="KW-0808">Transferase</keyword>
<dbReference type="CDD" id="cd04301">
    <property type="entry name" value="NAT_SF"/>
    <property type="match status" value="1"/>
</dbReference>
<gene>
    <name evidence="2" type="ORF">ACFQ5M_05880</name>
</gene>
<keyword evidence="2" id="KW-0012">Acyltransferase</keyword>
<dbReference type="EC" id="2.3.-.-" evidence="2"/>
<evidence type="ECO:0000259" key="1">
    <source>
        <dbReference type="PROSITE" id="PS51186"/>
    </source>
</evidence>
<proteinExistence type="predicted"/>